<name>A0ABM0S5N3_GALVR</name>
<dbReference type="Gene3D" id="3.10.100.10">
    <property type="entry name" value="Mannose-Binding Protein A, subunit A"/>
    <property type="match status" value="1"/>
</dbReference>
<keyword evidence="3" id="KW-0812">Transmembrane</keyword>
<dbReference type="SUPFAM" id="SSF56436">
    <property type="entry name" value="C-type lectin-like"/>
    <property type="match status" value="1"/>
</dbReference>
<keyword evidence="1" id="KW-0430">Lectin</keyword>
<dbReference type="SMART" id="SM00034">
    <property type="entry name" value="CLECT"/>
    <property type="match status" value="1"/>
</dbReference>
<dbReference type="InterPro" id="IPR018378">
    <property type="entry name" value="C-type_lectin_CS"/>
</dbReference>
<organism evidence="5 6">
    <name type="scientific">Galeopterus variegatus</name>
    <name type="common">Malayan flying lemur</name>
    <name type="synonym">Cynocephalus variegatus</name>
    <dbReference type="NCBI Taxonomy" id="482537"/>
    <lineage>
        <taxon>Eukaryota</taxon>
        <taxon>Metazoa</taxon>
        <taxon>Chordata</taxon>
        <taxon>Craniata</taxon>
        <taxon>Vertebrata</taxon>
        <taxon>Euteleostomi</taxon>
        <taxon>Mammalia</taxon>
        <taxon>Eutheria</taxon>
        <taxon>Euarchontoglires</taxon>
        <taxon>Dermoptera</taxon>
        <taxon>Cynocephalidae</taxon>
        <taxon>Galeopterus</taxon>
    </lineage>
</organism>
<evidence type="ECO:0000256" key="1">
    <source>
        <dbReference type="ARBA" id="ARBA00022734"/>
    </source>
</evidence>
<feature type="domain" description="C-type lectin" evidence="4">
    <location>
        <begin position="168"/>
        <end position="285"/>
    </location>
</feature>
<keyword evidence="5" id="KW-1185">Reference proteome</keyword>
<dbReference type="Proteomes" id="UP000694923">
    <property type="component" value="Unplaced"/>
</dbReference>
<dbReference type="Pfam" id="PF00059">
    <property type="entry name" value="Lectin_C"/>
    <property type="match status" value="1"/>
</dbReference>
<accession>A0ABM0S5N3</accession>
<keyword evidence="6" id="KW-0675">Receptor</keyword>
<evidence type="ECO:0000259" key="4">
    <source>
        <dbReference type="PROSITE" id="PS50041"/>
    </source>
</evidence>
<dbReference type="InterPro" id="IPR033989">
    <property type="entry name" value="CD209-like_CTLD"/>
</dbReference>
<evidence type="ECO:0000313" key="6">
    <source>
        <dbReference type="RefSeq" id="XP_008588174.1"/>
    </source>
</evidence>
<keyword evidence="3" id="KW-1133">Transmembrane helix</keyword>
<dbReference type="InterPro" id="IPR050111">
    <property type="entry name" value="C-type_lectin/snaclec_domain"/>
</dbReference>
<dbReference type="RefSeq" id="XP_008588174.1">
    <property type="nucleotide sequence ID" value="XM_008589952.1"/>
</dbReference>
<protein>
    <submittedName>
        <fullName evidence="6">Asialoglycoprotein receptor 2 isoform X3</fullName>
    </submittedName>
</protein>
<keyword evidence="2" id="KW-1015">Disulfide bond</keyword>
<dbReference type="Pfam" id="PF03954">
    <property type="entry name" value="Lectin_N"/>
    <property type="match status" value="1"/>
</dbReference>
<sequence length="292" mass="33296">MAKDFQDIQQLDSEECDHQLGRNEGPGPRPPQPVLQQLCSRRPLGLLALGFNVLLLVAICVIGSQSEGHRGTQLQVELRALKETFSNFSLNTLSEVQALSTHGGSTGDKITSLGAKLKKQQQDLKADHASLLLHLKHFPVDLRALACWMAFFQSNGTTECCPVNWVEHRGSCYWFSRTGKTWPEAEKYCQLENANLVVINSWEEQKFIIEHTRPFATWIGLTDSDGTWKWVDGTDYRYGYRTWGFPRPGYWRGYEVGRSESCAEVEWNGRWNNIACQELHRWVCEMTQNITG</sequence>
<gene>
    <name evidence="6" type="primary">ASGR2</name>
</gene>
<dbReference type="InterPro" id="IPR016186">
    <property type="entry name" value="C-type_lectin-like/link_sf"/>
</dbReference>
<feature type="transmembrane region" description="Helical" evidence="3">
    <location>
        <begin position="44"/>
        <end position="64"/>
    </location>
</feature>
<dbReference type="PROSITE" id="PS50041">
    <property type="entry name" value="C_TYPE_LECTIN_2"/>
    <property type="match status" value="1"/>
</dbReference>
<evidence type="ECO:0000256" key="3">
    <source>
        <dbReference type="SAM" id="Phobius"/>
    </source>
</evidence>
<evidence type="ECO:0000256" key="2">
    <source>
        <dbReference type="ARBA" id="ARBA00023157"/>
    </source>
</evidence>
<dbReference type="PROSITE" id="PS00615">
    <property type="entry name" value="C_TYPE_LECTIN_1"/>
    <property type="match status" value="1"/>
</dbReference>
<evidence type="ECO:0000313" key="5">
    <source>
        <dbReference type="Proteomes" id="UP000694923"/>
    </source>
</evidence>
<keyword evidence="3" id="KW-0472">Membrane</keyword>
<dbReference type="GeneID" id="103605380"/>
<proteinExistence type="predicted"/>
<dbReference type="InterPro" id="IPR001304">
    <property type="entry name" value="C-type_lectin-like"/>
</dbReference>
<dbReference type="PANTHER" id="PTHR22803">
    <property type="entry name" value="MANNOSE, PHOSPHOLIPASE, LECTIN RECEPTOR RELATED"/>
    <property type="match status" value="1"/>
</dbReference>
<dbReference type="InterPro" id="IPR016187">
    <property type="entry name" value="CTDL_fold"/>
</dbReference>
<dbReference type="CDD" id="cd03590">
    <property type="entry name" value="CLECT_DC-SIGN_like"/>
    <property type="match status" value="1"/>
</dbReference>
<reference evidence="6" key="1">
    <citation type="submission" date="2025-08" db="UniProtKB">
        <authorList>
            <consortium name="RefSeq"/>
        </authorList>
    </citation>
    <scope>IDENTIFICATION</scope>
</reference>